<dbReference type="AlphaFoldDB" id="A0A810KWP5"/>
<dbReference type="EMBL" id="AP023354">
    <property type="protein sequence ID" value="BCJ27095.1"/>
    <property type="molecule type" value="Genomic_DNA"/>
</dbReference>
<accession>A0A810KWP5</accession>
<dbReference type="KEGG" id="aser:Asera_12030"/>
<dbReference type="RefSeq" id="WP_030445329.1">
    <property type="nucleotide sequence ID" value="NZ_AP023354.1"/>
</dbReference>
<proteinExistence type="predicted"/>
<keyword evidence="1" id="KW-0472">Membrane</keyword>
<evidence type="ECO:0000256" key="1">
    <source>
        <dbReference type="SAM" id="Phobius"/>
    </source>
</evidence>
<evidence type="ECO:0000313" key="2">
    <source>
        <dbReference type="EMBL" id="BCJ27095.1"/>
    </source>
</evidence>
<protein>
    <submittedName>
        <fullName evidence="2">Uncharacterized protein</fullName>
    </submittedName>
</protein>
<feature type="transmembrane region" description="Helical" evidence="1">
    <location>
        <begin position="6"/>
        <end position="29"/>
    </location>
</feature>
<name>A0A810KWP5_9ACTN</name>
<keyword evidence="1" id="KW-1133">Transmembrane helix</keyword>
<keyword evidence="3" id="KW-1185">Reference proteome</keyword>
<dbReference type="Proteomes" id="UP000680750">
    <property type="component" value="Chromosome"/>
</dbReference>
<reference evidence="2" key="1">
    <citation type="submission" date="2020-08" db="EMBL/GenBank/DDBJ databases">
        <title>Whole genome shotgun sequence of Actinocatenispora sera NBRC 101916.</title>
        <authorList>
            <person name="Komaki H."/>
            <person name="Tamura T."/>
        </authorList>
    </citation>
    <scope>NUCLEOTIDE SEQUENCE</scope>
    <source>
        <strain evidence="2">NBRC 101916</strain>
    </source>
</reference>
<keyword evidence="1" id="KW-0812">Transmembrane</keyword>
<evidence type="ECO:0000313" key="3">
    <source>
        <dbReference type="Proteomes" id="UP000680750"/>
    </source>
</evidence>
<organism evidence="2 3">
    <name type="scientific">Actinocatenispora sera</name>
    <dbReference type="NCBI Taxonomy" id="390989"/>
    <lineage>
        <taxon>Bacteria</taxon>
        <taxon>Bacillati</taxon>
        <taxon>Actinomycetota</taxon>
        <taxon>Actinomycetes</taxon>
        <taxon>Micromonosporales</taxon>
        <taxon>Micromonosporaceae</taxon>
        <taxon>Actinocatenispora</taxon>
    </lineage>
</organism>
<sequence length="77" mass="8397">MTFQTEALLASLAIMITTALCCALILYLADRAIIRWERRKPVAATDPYAQAQALAARQLALRHRHGSAPLPALGPSR</sequence>
<gene>
    <name evidence="2" type="ORF">Asera_12030</name>
</gene>